<dbReference type="AlphaFoldDB" id="B4FPZ4"/>
<sequence>MSRWLSCDELLPSPHTPSNSSSFLFFLDSSLEY</sequence>
<accession>B4FPZ4</accession>
<proteinExistence type="evidence at transcript level"/>
<dbReference type="EMBL" id="BT039182">
    <property type="protein sequence ID" value="ACF84187.1"/>
    <property type="molecule type" value="mRNA"/>
</dbReference>
<evidence type="ECO:0000313" key="1">
    <source>
        <dbReference type="EMBL" id="ACF84187.1"/>
    </source>
</evidence>
<protein>
    <submittedName>
        <fullName evidence="1">Uncharacterized protein</fullName>
    </submittedName>
</protein>
<name>B4FPZ4_MAIZE</name>
<organism evidence="1">
    <name type="scientific">Zea mays</name>
    <name type="common">Maize</name>
    <dbReference type="NCBI Taxonomy" id="4577"/>
    <lineage>
        <taxon>Eukaryota</taxon>
        <taxon>Viridiplantae</taxon>
        <taxon>Streptophyta</taxon>
        <taxon>Embryophyta</taxon>
        <taxon>Tracheophyta</taxon>
        <taxon>Spermatophyta</taxon>
        <taxon>Magnoliopsida</taxon>
        <taxon>Liliopsida</taxon>
        <taxon>Poales</taxon>
        <taxon>Poaceae</taxon>
        <taxon>PACMAD clade</taxon>
        <taxon>Panicoideae</taxon>
        <taxon>Andropogonodae</taxon>
        <taxon>Andropogoneae</taxon>
        <taxon>Tripsacinae</taxon>
        <taxon>Zea</taxon>
    </lineage>
</organism>
<reference evidence="1" key="1">
    <citation type="journal article" date="2009" name="PLoS Genet.">
        <title>Sequencing, mapping, and analysis of 27,455 maize full-length cDNAs.</title>
        <authorList>
            <person name="Soderlund C."/>
            <person name="Descour A."/>
            <person name="Kudrna D."/>
            <person name="Bomhoff M."/>
            <person name="Boyd L."/>
            <person name="Currie J."/>
            <person name="Angelova A."/>
            <person name="Collura K."/>
            <person name="Wissotski M."/>
            <person name="Ashley E."/>
            <person name="Morrow D."/>
            <person name="Fernandes J."/>
            <person name="Walbot V."/>
            <person name="Yu Y."/>
        </authorList>
    </citation>
    <scope>NUCLEOTIDE SEQUENCE</scope>
    <source>
        <strain evidence="1">B73</strain>
    </source>
</reference>